<dbReference type="Pfam" id="PF05036">
    <property type="entry name" value="SPOR"/>
    <property type="match status" value="1"/>
</dbReference>
<dbReference type="GO" id="GO:0032506">
    <property type="term" value="P:cytokinetic process"/>
    <property type="evidence" value="ECO:0007669"/>
    <property type="project" value="TreeGrafter"/>
</dbReference>
<keyword evidence="1" id="KW-1133">Transmembrane helix</keyword>
<evidence type="ECO:0000313" key="4">
    <source>
        <dbReference type="Proteomes" id="UP000202440"/>
    </source>
</evidence>
<organism evidence="3 4">
    <name type="scientific">Bacterioplanes sanyensis</name>
    <dbReference type="NCBI Taxonomy" id="1249553"/>
    <lineage>
        <taxon>Bacteria</taxon>
        <taxon>Pseudomonadati</taxon>
        <taxon>Pseudomonadota</taxon>
        <taxon>Gammaproteobacteria</taxon>
        <taxon>Oceanospirillales</taxon>
        <taxon>Oceanospirillaceae</taxon>
        <taxon>Bacterioplanes</taxon>
    </lineage>
</organism>
<dbReference type="Proteomes" id="UP000202440">
    <property type="component" value="Chromosome"/>
</dbReference>
<accession>A0A222FGQ1</accession>
<dbReference type="KEGG" id="bsan:CHH28_05935"/>
<reference evidence="3 4" key="1">
    <citation type="submission" date="2017-07" db="EMBL/GenBank/DDBJ databases">
        <title>Annotated genome sequence of Bacterioplanes sanyensis isolated from Red Sea.</title>
        <authorList>
            <person name="Rehman Z.U."/>
        </authorList>
    </citation>
    <scope>NUCLEOTIDE SEQUENCE [LARGE SCALE GENOMIC DNA]</scope>
    <source>
        <strain evidence="3 4">NV9</strain>
    </source>
</reference>
<dbReference type="SUPFAM" id="SSF110997">
    <property type="entry name" value="Sporulation related repeat"/>
    <property type="match status" value="1"/>
</dbReference>
<evidence type="ECO:0000259" key="2">
    <source>
        <dbReference type="PROSITE" id="PS51724"/>
    </source>
</evidence>
<dbReference type="GO" id="GO:0030428">
    <property type="term" value="C:cell septum"/>
    <property type="evidence" value="ECO:0007669"/>
    <property type="project" value="TreeGrafter"/>
</dbReference>
<dbReference type="GO" id="GO:0032153">
    <property type="term" value="C:cell division site"/>
    <property type="evidence" value="ECO:0007669"/>
    <property type="project" value="TreeGrafter"/>
</dbReference>
<feature type="domain" description="SPOR" evidence="2">
    <location>
        <begin position="93"/>
        <end position="176"/>
    </location>
</feature>
<dbReference type="InterPro" id="IPR052521">
    <property type="entry name" value="Cell_div_SPOR-domain"/>
</dbReference>
<dbReference type="InterPro" id="IPR036680">
    <property type="entry name" value="SPOR-like_sf"/>
</dbReference>
<dbReference type="OrthoDB" id="8558195at2"/>
<dbReference type="EMBL" id="CP022530">
    <property type="protein sequence ID" value="ASP38247.1"/>
    <property type="molecule type" value="Genomic_DNA"/>
</dbReference>
<evidence type="ECO:0000256" key="1">
    <source>
        <dbReference type="SAM" id="Phobius"/>
    </source>
</evidence>
<evidence type="ECO:0000313" key="3">
    <source>
        <dbReference type="EMBL" id="ASP38247.1"/>
    </source>
</evidence>
<dbReference type="GO" id="GO:0042834">
    <property type="term" value="F:peptidoglycan binding"/>
    <property type="evidence" value="ECO:0007669"/>
    <property type="project" value="InterPro"/>
</dbReference>
<dbReference type="InterPro" id="IPR007730">
    <property type="entry name" value="SPOR-like_dom"/>
</dbReference>
<feature type="transmembrane region" description="Helical" evidence="1">
    <location>
        <begin position="12"/>
        <end position="30"/>
    </location>
</feature>
<sequence length="177" mass="19917">MSDHSSRVPKWVWVFTPTLAVAFAGFVLYLSTIPASDESGAVRQDAEEVFQALQQQAVTPPVEKPNYEFYRLLEQQEVKVDKVKEYVSTPKGTPKRYSYRLQVASFRGSADADRMRAELLLAGMNAYVESSTVNDSTWYRVYVGPFTNRSKMNKAQDQLAQRNISPLVLKTPLAADG</sequence>
<keyword evidence="4" id="KW-1185">Reference proteome</keyword>
<dbReference type="RefSeq" id="WP_094059446.1">
    <property type="nucleotide sequence ID" value="NZ_CP022530.1"/>
</dbReference>
<keyword evidence="1" id="KW-0472">Membrane</keyword>
<name>A0A222FGQ1_9GAMM</name>
<dbReference type="PROSITE" id="PS51724">
    <property type="entry name" value="SPOR"/>
    <property type="match status" value="1"/>
</dbReference>
<dbReference type="AlphaFoldDB" id="A0A222FGQ1"/>
<gene>
    <name evidence="3" type="ORF">CHH28_05935</name>
</gene>
<dbReference type="PANTHER" id="PTHR38687">
    <property type="entry name" value="CELL DIVISION PROTEIN DEDD-RELATED"/>
    <property type="match status" value="1"/>
</dbReference>
<dbReference type="Gene3D" id="3.30.70.1070">
    <property type="entry name" value="Sporulation related repeat"/>
    <property type="match status" value="1"/>
</dbReference>
<protein>
    <submittedName>
        <fullName evidence="3">Sporulation protein</fullName>
    </submittedName>
</protein>
<proteinExistence type="predicted"/>
<keyword evidence="1" id="KW-0812">Transmembrane</keyword>
<dbReference type="PANTHER" id="PTHR38687:SF1">
    <property type="entry name" value="CELL DIVISION PROTEIN DEDD"/>
    <property type="match status" value="1"/>
</dbReference>